<comment type="cofactor">
    <cofactor evidence="1">
        <name>a divalent metal cation</name>
        <dbReference type="ChEBI" id="CHEBI:60240"/>
    </cofactor>
</comment>
<accession>A0A6P7GTZ7</accession>
<dbReference type="InterPro" id="IPR027806">
    <property type="entry name" value="HARBI1_dom"/>
</dbReference>
<keyword evidence="7" id="KW-0539">Nucleus</keyword>
<comment type="similarity">
    <text evidence="3">Belongs to the HARBI1 family.</text>
</comment>
<dbReference type="AlphaFoldDB" id="A0A6P7GTZ7"/>
<protein>
    <submittedName>
        <fullName evidence="9">Nuclease HARBI1</fullName>
    </submittedName>
</protein>
<evidence type="ECO:0000256" key="5">
    <source>
        <dbReference type="ARBA" id="ARBA00022723"/>
    </source>
</evidence>
<organism evidence="9">
    <name type="scientific">Diabrotica virgifera virgifera</name>
    <name type="common">western corn rootworm</name>
    <dbReference type="NCBI Taxonomy" id="50390"/>
    <lineage>
        <taxon>Eukaryota</taxon>
        <taxon>Metazoa</taxon>
        <taxon>Ecdysozoa</taxon>
        <taxon>Arthropoda</taxon>
        <taxon>Hexapoda</taxon>
        <taxon>Insecta</taxon>
        <taxon>Pterygota</taxon>
        <taxon>Neoptera</taxon>
        <taxon>Endopterygota</taxon>
        <taxon>Coleoptera</taxon>
        <taxon>Polyphaga</taxon>
        <taxon>Cucujiformia</taxon>
        <taxon>Chrysomeloidea</taxon>
        <taxon>Chrysomelidae</taxon>
        <taxon>Galerucinae</taxon>
        <taxon>Diabroticina</taxon>
        <taxon>Diabroticites</taxon>
        <taxon>Diabrotica</taxon>
    </lineage>
</organism>
<evidence type="ECO:0000313" key="9">
    <source>
        <dbReference type="RefSeq" id="XP_028153256.1"/>
    </source>
</evidence>
<dbReference type="GO" id="GO:0004518">
    <property type="term" value="F:nuclease activity"/>
    <property type="evidence" value="ECO:0007669"/>
    <property type="project" value="UniProtKB-KW"/>
</dbReference>
<dbReference type="InParanoid" id="A0A6P7GTZ7"/>
<proteinExistence type="inferred from homology"/>
<dbReference type="RefSeq" id="XP_028153256.1">
    <property type="nucleotide sequence ID" value="XM_028297455.1"/>
</dbReference>
<dbReference type="GO" id="GO:0016787">
    <property type="term" value="F:hydrolase activity"/>
    <property type="evidence" value="ECO:0007669"/>
    <property type="project" value="UniProtKB-KW"/>
</dbReference>
<evidence type="ECO:0000256" key="6">
    <source>
        <dbReference type="ARBA" id="ARBA00022801"/>
    </source>
</evidence>
<evidence type="ECO:0000256" key="1">
    <source>
        <dbReference type="ARBA" id="ARBA00001968"/>
    </source>
</evidence>
<sequence length="279" mass="32813">MAAFYANLLVLEELERIENRRAQRRIRRMLRDTQNPFSLSDAQFRQQFRLNKQAARYLIRVLEPYLDEGVYASRIPKMFRVLSVLHFYDVGSYQRGLANNFLTCISQSSLSRSINEVTNAIIRQLTRRWIQFPRNDVDRNLKKARFHNVFHMHEIIGVVDGTHVAIVKPRENEHMFVNRKGYHSLNCQIICDADMNIINILAQWPGSTHDAFIWRSSRVGRALRANYEILRVAVAEDPIPLWDDIDLEPLPVSILDQQDIVLRNLGQQSRQDYVDQYFN</sequence>
<reference evidence="9" key="1">
    <citation type="submission" date="2025-08" db="UniProtKB">
        <authorList>
            <consortium name="RefSeq"/>
        </authorList>
    </citation>
    <scope>IDENTIFICATION</scope>
    <source>
        <tissue evidence="9">Whole insect</tissue>
    </source>
</reference>
<name>A0A6P7GTZ7_DIAVI</name>
<evidence type="ECO:0000256" key="4">
    <source>
        <dbReference type="ARBA" id="ARBA00022722"/>
    </source>
</evidence>
<gene>
    <name evidence="9" type="primary">LOC114346703</name>
</gene>
<dbReference type="GO" id="GO:0005634">
    <property type="term" value="C:nucleus"/>
    <property type="evidence" value="ECO:0007669"/>
    <property type="project" value="UniProtKB-SubCell"/>
</dbReference>
<keyword evidence="5" id="KW-0479">Metal-binding</keyword>
<evidence type="ECO:0000256" key="2">
    <source>
        <dbReference type="ARBA" id="ARBA00004123"/>
    </source>
</evidence>
<evidence type="ECO:0000259" key="8">
    <source>
        <dbReference type="Pfam" id="PF13359"/>
    </source>
</evidence>
<dbReference type="PANTHER" id="PTHR22930:SF85">
    <property type="entry name" value="GH03217P-RELATED"/>
    <property type="match status" value="1"/>
</dbReference>
<keyword evidence="6" id="KW-0378">Hydrolase</keyword>
<comment type="subcellular location">
    <subcellularLocation>
        <location evidence="2">Nucleus</location>
    </subcellularLocation>
</comment>
<dbReference type="GO" id="GO:0046872">
    <property type="term" value="F:metal ion binding"/>
    <property type="evidence" value="ECO:0007669"/>
    <property type="project" value="UniProtKB-KW"/>
</dbReference>
<keyword evidence="4" id="KW-0540">Nuclease</keyword>
<evidence type="ECO:0000256" key="7">
    <source>
        <dbReference type="ARBA" id="ARBA00023242"/>
    </source>
</evidence>
<feature type="domain" description="DDE Tnp4" evidence="8">
    <location>
        <begin position="159"/>
        <end position="227"/>
    </location>
</feature>
<dbReference type="PANTHER" id="PTHR22930">
    <property type="match status" value="1"/>
</dbReference>
<dbReference type="Pfam" id="PF13359">
    <property type="entry name" value="DDE_Tnp_4"/>
    <property type="match status" value="1"/>
</dbReference>
<evidence type="ECO:0000256" key="3">
    <source>
        <dbReference type="ARBA" id="ARBA00006958"/>
    </source>
</evidence>
<dbReference type="InterPro" id="IPR045249">
    <property type="entry name" value="HARBI1-like"/>
</dbReference>